<dbReference type="PIRSF" id="PIRSF038021">
    <property type="entry name" value="UCP038021_RWDD2"/>
    <property type="match status" value="1"/>
</dbReference>
<dbReference type="GeneID" id="106180483"/>
<dbReference type="CDD" id="cd23829">
    <property type="entry name" value="RWD_RWDD2"/>
    <property type="match status" value="1"/>
</dbReference>
<dbReference type="OrthoDB" id="432412at2759"/>
<dbReference type="SMART" id="SM00591">
    <property type="entry name" value="RWD"/>
    <property type="match status" value="1"/>
</dbReference>
<keyword evidence="2" id="KW-1185">Reference proteome</keyword>
<dbReference type="SUPFAM" id="SSF54495">
    <property type="entry name" value="UBC-like"/>
    <property type="match status" value="1"/>
</dbReference>
<dbReference type="STRING" id="7574.A0A1S3KCE7"/>
<dbReference type="InterPro" id="IPR059181">
    <property type="entry name" value="RWDD2A-B_C"/>
</dbReference>
<dbReference type="InterPro" id="IPR017359">
    <property type="entry name" value="Phi-like"/>
</dbReference>
<dbReference type="InParanoid" id="A0A1S3KCE7"/>
<organism evidence="2 3">
    <name type="scientific">Lingula anatina</name>
    <name type="common">Brachiopod</name>
    <name type="synonym">Lingula unguis</name>
    <dbReference type="NCBI Taxonomy" id="7574"/>
    <lineage>
        <taxon>Eukaryota</taxon>
        <taxon>Metazoa</taxon>
        <taxon>Spiralia</taxon>
        <taxon>Lophotrochozoa</taxon>
        <taxon>Brachiopoda</taxon>
        <taxon>Linguliformea</taxon>
        <taxon>Lingulata</taxon>
        <taxon>Lingulida</taxon>
        <taxon>Linguloidea</taxon>
        <taxon>Lingulidae</taxon>
        <taxon>Lingula</taxon>
    </lineage>
</organism>
<dbReference type="Pfam" id="PF05773">
    <property type="entry name" value="RWD"/>
    <property type="match status" value="1"/>
</dbReference>
<dbReference type="FunCoup" id="A0A1S3KCE7">
    <property type="interactions" value="24"/>
</dbReference>
<dbReference type="InterPro" id="IPR010541">
    <property type="entry name" value="Prp3_C"/>
</dbReference>
<protein>
    <submittedName>
        <fullName evidence="3">RWD domain-containing protein 2B</fullName>
    </submittedName>
</protein>
<dbReference type="AlphaFoldDB" id="A0A1S3KCE7"/>
<dbReference type="PROSITE" id="PS50908">
    <property type="entry name" value="RWD"/>
    <property type="match status" value="1"/>
</dbReference>
<evidence type="ECO:0000313" key="2">
    <source>
        <dbReference type="Proteomes" id="UP000085678"/>
    </source>
</evidence>
<gene>
    <name evidence="3" type="primary">LOC106180483</name>
</gene>
<dbReference type="InterPro" id="IPR006575">
    <property type="entry name" value="RWD_dom"/>
</dbReference>
<proteinExistence type="predicted"/>
<dbReference type="Pfam" id="PF06544">
    <property type="entry name" value="Prp3_C"/>
    <property type="match status" value="1"/>
</dbReference>
<dbReference type="OMA" id="IDAYMSF"/>
<dbReference type="CDD" id="cd24163">
    <property type="entry name" value="RWDD2_C"/>
    <property type="match status" value="1"/>
</dbReference>
<dbReference type="RefSeq" id="XP_013419931.1">
    <property type="nucleotide sequence ID" value="XM_013564477.1"/>
</dbReference>
<evidence type="ECO:0000259" key="1">
    <source>
        <dbReference type="PROSITE" id="PS50908"/>
    </source>
</evidence>
<sequence length="304" mass="36180">MEEEVSVELVREMLELQCAEVELMQSMYSNPGEFVLDDPYVTDHIKQFLDGDTDYTDFHDRISFTLKLKLEGEEGKVSELDLVCRLPHEYPSVLPEVFTRTNYISRQQYKQFSEDLQEFIQAMEEGEICISSIVQWVQENFNNYIEKEPFEAQDLEKQQKADLQDTTFSRLWIYSHHIFSKFKRHDIIEWAKELNLTGFCLPGKPGIVCLEGYDTDIEIYWHRFRRLSWKRIMIKEKEICEIEQGKSVGELRKFENFEEKNFVPRSGKGREYHMDLGLFFQFLEKHDCAKMFQVFFGVDGKSDK</sequence>
<accession>A0A1S3KCE7</accession>
<evidence type="ECO:0000313" key="3">
    <source>
        <dbReference type="RefSeq" id="XP_013419931.1"/>
    </source>
</evidence>
<dbReference type="InterPro" id="IPR016135">
    <property type="entry name" value="UBQ-conjugating_enzyme/RWD"/>
</dbReference>
<dbReference type="KEGG" id="lak:106180483"/>
<dbReference type="PANTHER" id="PTHR15955">
    <property type="entry name" value="RWD DOMAIN CONTAINING PROTEIN 2"/>
    <property type="match status" value="1"/>
</dbReference>
<dbReference type="Proteomes" id="UP000085678">
    <property type="component" value="Unplaced"/>
</dbReference>
<dbReference type="PANTHER" id="PTHR15955:SF8">
    <property type="entry name" value="RWD DOMAIN-CONTAINING PROTEIN 2B-RELATED"/>
    <property type="match status" value="1"/>
</dbReference>
<dbReference type="Gene3D" id="3.10.110.10">
    <property type="entry name" value="Ubiquitin Conjugating Enzyme"/>
    <property type="match status" value="1"/>
</dbReference>
<feature type="domain" description="RWD" evidence="1">
    <location>
        <begin position="19"/>
        <end position="144"/>
    </location>
</feature>
<reference evidence="3" key="1">
    <citation type="submission" date="2025-08" db="UniProtKB">
        <authorList>
            <consortium name="RefSeq"/>
        </authorList>
    </citation>
    <scope>IDENTIFICATION</scope>
    <source>
        <tissue evidence="3">Gonads</tissue>
    </source>
</reference>
<name>A0A1S3KCE7_LINAN</name>